<keyword evidence="4" id="KW-1185">Reference proteome</keyword>
<proteinExistence type="predicted"/>
<reference evidence="3 4" key="1">
    <citation type="submission" date="2018-07" db="EMBL/GenBank/DDBJ databases">
        <title>Dyadobacter roseus sp. nov., isolated from rose rhizosphere soil.</title>
        <authorList>
            <person name="Chen L."/>
        </authorList>
    </citation>
    <scope>NUCLEOTIDE SEQUENCE [LARGE SCALE GENOMIC DNA]</scope>
    <source>
        <strain evidence="3 4">RS19</strain>
    </source>
</reference>
<feature type="signal peptide" evidence="1">
    <location>
        <begin position="1"/>
        <end position="24"/>
    </location>
</feature>
<dbReference type="AlphaFoldDB" id="A0A3D8Y584"/>
<dbReference type="InterPro" id="IPR010496">
    <property type="entry name" value="AL/BT2_dom"/>
</dbReference>
<feature type="chain" id="PRO_5017836751" evidence="1">
    <location>
        <begin position="25"/>
        <end position="318"/>
    </location>
</feature>
<dbReference type="RefSeq" id="WP_115833310.1">
    <property type="nucleotide sequence ID" value="NZ_QNUL01000026.1"/>
</dbReference>
<keyword evidence="1" id="KW-0732">Signal</keyword>
<dbReference type="OrthoDB" id="190957at2"/>
<dbReference type="Pfam" id="PF06439">
    <property type="entry name" value="3keto-disac_hyd"/>
    <property type="match status" value="1"/>
</dbReference>
<evidence type="ECO:0000313" key="3">
    <source>
        <dbReference type="EMBL" id="REA57622.1"/>
    </source>
</evidence>
<comment type="caution">
    <text evidence="3">The sequence shown here is derived from an EMBL/GenBank/DDBJ whole genome shotgun (WGS) entry which is preliminary data.</text>
</comment>
<feature type="domain" description="3-keto-alpha-glucoside-1,2-lyase/3-keto-2-hydroxy-glucal hydratase" evidence="2">
    <location>
        <begin position="149"/>
        <end position="314"/>
    </location>
</feature>
<name>A0A3D8Y584_9BACT</name>
<dbReference type="Proteomes" id="UP000256373">
    <property type="component" value="Unassembled WGS sequence"/>
</dbReference>
<evidence type="ECO:0000259" key="2">
    <source>
        <dbReference type="Pfam" id="PF06439"/>
    </source>
</evidence>
<dbReference type="EMBL" id="QNUL01000026">
    <property type="protein sequence ID" value="REA57622.1"/>
    <property type="molecule type" value="Genomic_DNA"/>
</dbReference>
<dbReference type="Gene3D" id="2.60.120.560">
    <property type="entry name" value="Exo-inulinase, domain 1"/>
    <property type="match status" value="1"/>
</dbReference>
<gene>
    <name evidence="3" type="ORF">DSL64_23060</name>
</gene>
<sequence>MNQKLGTALVCLSLLAAKTNHVYADNKTEAVVAANPIEGRWDITIDVDGKPSPSWLEVRHSGHSMLIGQFTGISGSARPISRVNFKDGKVSFAIPPQWEKGSEDLRVEGTLADDKLSGKLTTSEGKTYNWTGVRAPLLKRTKAPVWGKPVTLFNGKDLTGWKALGENQWIVKNGVLESPKSGANLITETKYDDFKLHIEFRIPKGSNSGVYLRGRYEVQVTDSKGMEPALDQMGAIYGFLLPSEMVAKDAGEWNTLDVTLVGRMLTLVANGKQVITNQEIPGITGGAIDSNEGEPGPLLIQGDHGPVEYRNIVITPTK</sequence>
<accession>A0A3D8Y584</accession>
<organism evidence="3 4">
    <name type="scientific">Dyadobacter luteus</name>
    <dbReference type="NCBI Taxonomy" id="2259619"/>
    <lineage>
        <taxon>Bacteria</taxon>
        <taxon>Pseudomonadati</taxon>
        <taxon>Bacteroidota</taxon>
        <taxon>Cytophagia</taxon>
        <taxon>Cytophagales</taxon>
        <taxon>Spirosomataceae</taxon>
        <taxon>Dyadobacter</taxon>
    </lineage>
</organism>
<evidence type="ECO:0000256" key="1">
    <source>
        <dbReference type="SAM" id="SignalP"/>
    </source>
</evidence>
<evidence type="ECO:0000313" key="4">
    <source>
        <dbReference type="Proteomes" id="UP000256373"/>
    </source>
</evidence>
<dbReference type="GO" id="GO:0016787">
    <property type="term" value="F:hydrolase activity"/>
    <property type="evidence" value="ECO:0007669"/>
    <property type="project" value="InterPro"/>
</dbReference>
<protein>
    <submittedName>
        <fullName evidence="3">DUF1080 domain-containing protein</fullName>
    </submittedName>
</protein>